<evidence type="ECO:0000313" key="3">
    <source>
        <dbReference type="Proteomes" id="UP001159363"/>
    </source>
</evidence>
<name>A0ABQ9HV58_9NEOP</name>
<feature type="compositionally biased region" description="Polar residues" evidence="1">
    <location>
        <begin position="32"/>
        <end position="42"/>
    </location>
</feature>
<feature type="region of interest" description="Disordered" evidence="1">
    <location>
        <begin position="370"/>
        <end position="389"/>
    </location>
</feature>
<dbReference type="Proteomes" id="UP001159363">
    <property type="component" value="Chromosome 3"/>
</dbReference>
<evidence type="ECO:0000313" key="2">
    <source>
        <dbReference type="EMBL" id="KAJ8888127.1"/>
    </source>
</evidence>
<gene>
    <name evidence="2" type="ORF">PR048_007614</name>
</gene>
<feature type="region of interest" description="Disordered" evidence="1">
    <location>
        <begin position="526"/>
        <end position="546"/>
    </location>
</feature>
<comment type="caution">
    <text evidence="2">The sequence shown here is derived from an EMBL/GenBank/DDBJ whole genome shotgun (WGS) entry which is preliminary data.</text>
</comment>
<protein>
    <submittedName>
        <fullName evidence="2">Uncharacterized protein</fullName>
    </submittedName>
</protein>
<keyword evidence="3" id="KW-1185">Reference proteome</keyword>
<accession>A0ABQ9HV58</accession>
<proteinExistence type="predicted"/>
<evidence type="ECO:0000256" key="1">
    <source>
        <dbReference type="SAM" id="MobiDB-lite"/>
    </source>
</evidence>
<dbReference type="EMBL" id="JARBHB010000003">
    <property type="protein sequence ID" value="KAJ8888127.1"/>
    <property type="molecule type" value="Genomic_DNA"/>
</dbReference>
<feature type="region of interest" description="Disordered" evidence="1">
    <location>
        <begin position="32"/>
        <end position="53"/>
    </location>
</feature>
<organism evidence="2 3">
    <name type="scientific">Dryococelus australis</name>
    <dbReference type="NCBI Taxonomy" id="614101"/>
    <lineage>
        <taxon>Eukaryota</taxon>
        <taxon>Metazoa</taxon>
        <taxon>Ecdysozoa</taxon>
        <taxon>Arthropoda</taxon>
        <taxon>Hexapoda</taxon>
        <taxon>Insecta</taxon>
        <taxon>Pterygota</taxon>
        <taxon>Neoptera</taxon>
        <taxon>Polyneoptera</taxon>
        <taxon>Phasmatodea</taxon>
        <taxon>Verophasmatodea</taxon>
        <taxon>Anareolatae</taxon>
        <taxon>Phasmatidae</taxon>
        <taxon>Eurycanthinae</taxon>
        <taxon>Dryococelus</taxon>
    </lineage>
</organism>
<reference evidence="2 3" key="1">
    <citation type="submission" date="2023-02" db="EMBL/GenBank/DDBJ databases">
        <title>LHISI_Scaffold_Assembly.</title>
        <authorList>
            <person name="Stuart O.P."/>
            <person name="Cleave R."/>
            <person name="Magrath M.J.L."/>
            <person name="Mikheyev A.S."/>
        </authorList>
    </citation>
    <scope>NUCLEOTIDE SEQUENCE [LARGE SCALE GENOMIC DNA]</scope>
    <source>
        <strain evidence="2">Daus_M_001</strain>
        <tissue evidence="2">Leg muscle</tissue>
    </source>
</reference>
<sequence length="546" mass="62010">MYSDHSQASSKGATFWLWKCKLESNRIQNTTNTSLPCKSSPHSIAKTHPTRASHRIASRSKLQKVFELSTAYLMADSTSAVQQSMHSISALLVQESHTLQYAKEYSRKVSDLVTAVAMEHVPQRQNHYFLNIGPVMRNDRLAVPHNILSFVAARRVLERVWWYQSQRDSRARASPATHFPSPPSNYHNLFTSLHFTSSNAAQKRMALGVRVAAFTLSALDKTSTCTQLHLLYFWVLKLQRVHPTRTKLCFEDELERFSSCARMHGSRIANITVDITSGNSHVPVTAETLHTLRVGAMRRRRLNWVQAVHSKVFTFEDITPRLIKNECSIRNHALYWSHNTAARFHEIICRRDGLQLSDDLSAKDARRNEITRGGGKGEIPEKTRRPAASPGTIITHENLGVIRPGVGPGSPWWEASRLTAQPPRPQNKKCGRPEERTGFYCVYKEGKSCKETCIAAEGLGSHGLHFGAMTTSLSVLRASLNYEEQGKNRQERPFTWSSKYQFPTNNTYGNALIGLYHIRKTDKKWEGPPWEPRVQGQEVKERYGRH</sequence>